<evidence type="ECO:0000259" key="11">
    <source>
        <dbReference type="Pfam" id="PF01103"/>
    </source>
</evidence>
<gene>
    <name evidence="13" type="ORF">H1S06_08310</name>
</gene>
<dbReference type="Proteomes" id="UP000538931">
    <property type="component" value="Unassembled WGS sequence"/>
</dbReference>
<protein>
    <recommendedName>
        <fullName evidence="3">Translocation and assembly module subunit TamA</fullName>
    </recommendedName>
    <alternativeName>
        <fullName evidence="9">Autotransporter assembly factor TamA</fullName>
    </alternativeName>
</protein>
<feature type="domain" description="TamA POTRA" evidence="12">
    <location>
        <begin position="13"/>
        <end position="93"/>
    </location>
</feature>
<dbReference type="EMBL" id="JACEMT010000046">
    <property type="protein sequence ID" value="MBA4502362.1"/>
    <property type="molecule type" value="Genomic_DNA"/>
</dbReference>
<evidence type="ECO:0000256" key="7">
    <source>
        <dbReference type="ARBA" id="ARBA00023136"/>
    </source>
</evidence>
<keyword evidence="6" id="KW-0732">Signal</keyword>
<dbReference type="PANTHER" id="PTHR12815">
    <property type="entry name" value="SORTING AND ASSEMBLY MACHINERY SAMM50 PROTEIN FAMILY MEMBER"/>
    <property type="match status" value="1"/>
</dbReference>
<evidence type="ECO:0000256" key="1">
    <source>
        <dbReference type="ARBA" id="ARBA00004442"/>
    </source>
</evidence>
<keyword evidence="7" id="KW-0472">Membrane</keyword>
<dbReference type="GO" id="GO:0097347">
    <property type="term" value="C:TAM protein secretion complex"/>
    <property type="evidence" value="ECO:0007669"/>
    <property type="project" value="TreeGrafter"/>
</dbReference>
<evidence type="ECO:0000313" key="14">
    <source>
        <dbReference type="Proteomes" id="UP000538931"/>
    </source>
</evidence>
<evidence type="ECO:0000256" key="4">
    <source>
        <dbReference type="ARBA" id="ARBA00022452"/>
    </source>
</evidence>
<dbReference type="InterPro" id="IPR039910">
    <property type="entry name" value="D15-like"/>
</dbReference>
<dbReference type="Pfam" id="PF17243">
    <property type="entry name" value="POTRA_TamA_1"/>
    <property type="match status" value="1"/>
</dbReference>
<evidence type="ECO:0000256" key="2">
    <source>
        <dbReference type="ARBA" id="ARBA00010248"/>
    </source>
</evidence>
<dbReference type="Pfam" id="PF01103">
    <property type="entry name" value="Omp85"/>
    <property type="match status" value="1"/>
</dbReference>
<keyword evidence="4" id="KW-1134">Transmembrane beta strand</keyword>
<evidence type="ECO:0000313" key="13">
    <source>
        <dbReference type="EMBL" id="MBA4502362.1"/>
    </source>
</evidence>
<reference evidence="13 14" key="1">
    <citation type="submission" date="2020-07" db="EMBL/GenBank/DDBJ databases">
        <title>Bacterium isolated from marien macroalgae.</title>
        <authorList>
            <person name="Zhu K."/>
            <person name="Lu D."/>
            <person name="Du Z."/>
        </authorList>
    </citation>
    <scope>NUCLEOTIDE SEQUENCE [LARGE SCALE GENOMIC DNA]</scope>
    <source>
        <strain evidence="13 14">3-1745</strain>
    </source>
</reference>
<comment type="caution">
    <text evidence="13">The sequence shown here is derived from an EMBL/GenBank/DDBJ whole genome shotgun (WGS) entry which is preliminary data.</text>
</comment>
<feature type="domain" description="Bacterial surface antigen (D15)" evidence="11">
    <location>
        <begin position="265"/>
        <end position="562"/>
    </location>
</feature>
<dbReference type="PANTHER" id="PTHR12815:SF47">
    <property type="entry name" value="TRANSLOCATION AND ASSEMBLY MODULE SUBUNIT TAMA"/>
    <property type="match status" value="1"/>
</dbReference>
<comment type="similarity">
    <text evidence="2">Belongs to the TamA family.</text>
</comment>
<evidence type="ECO:0000256" key="3">
    <source>
        <dbReference type="ARBA" id="ARBA00015419"/>
    </source>
</evidence>
<comment type="subcellular location">
    <subcellularLocation>
        <location evidence="1">Cell outer membrane</location>
    </subcellularLocation>
</comment>
<dbReference type="InterPro" id="IPR000184">
    <property type="entry name" value="Bac_surfAg_D15"/>
</dbReference>
<evidence type="ECO:0000259" key="12">
    <source>
        <dbReference type="Pfam" id="PF17243"/>
    </source>
</evidence>
<sequence length="565" mass="63211">MFCISGQVLAAQLTLEGVEGEPADNIRALLQIDDVMTKEGPWPTASRVRYLHRQAPAQIRTALEPYGYYHPKLDLELNVEGEPQQWQARYRVETGPQMLIGRAHLLLEGEGADDKVLQQVLADTPVKSGAPLIHADYASLKSSLQSHAAERGYYEARFQVSEIRVDVAANRADIELIYITGPRARIGEIRFDEAPISESLLRRYTPFETGDPVATAKLVEFQRNLINSDYFADVEVRPRLDELADAEIPIDVKLTPQKRSLYQAGFGYGTDTGARMQLGVTRRWLNSNGHTLDTRLRLSEIRQQFTSSYQIPGENPTTDRFAFNLMLEDEQSDTIDAQTVSIGGSWQKQVGEWERRLALDWLQETWTFEGEEQDSTLLIPSARFSRTRADDRLNTTKGHQISFSVAGASEALLSDVDLLQLNVRGKRVDTLAERWRLLSRAEVGMTLIDSVDMLPASMRFYAGGDNSVRGYSYQSLGPMGESGDVLGGRYLVAGSVEMDYLVKDKWRVAAFVDTGNAFDDNEMDLKTGVGIGGRWQSPVGPIRLDFAVPLDEDGWQIHFTLGPDL</sequence>
<comment type="subunit">
    <text evidence="10">Interacts with TamB to form the translocation and assembly module (TAM).</text>
</comment>
<dbReference type="InterPro" id="IPR035243">
    <property type="entry name" value="TamA_POTRA_Dom_1"/>
</dbReference>
<name>A0A7W2ACB6_9GAMM</name>
<evidence type="ECO:0000256" key="10">
    <source>
        <dbReference type="ARBA" id="ARBA00093548"/>
    </source>
</evidence>
<keyword evidence="14" id="KW-1185">Reference proteome</keyword>
<dbReference type="GO" id="GO:0009306">
    <property type="term" value="P:protein secretion"/>
    <property type="evidence" value="ECO:0007669"/>
    <property type="project" value="TreeGrafter"/>
</dbReference>
<evidence type="ECO:0000256" key="9">
    <source>
        <dbReference type="ARBA" id="ARBA00033063"/>
    </source>
</evidence>
<dbReference type="Gene3D" id="3.10.20.310">
    <property type="entry name" value="membrane protein fhac"/>
    <property type="match status" value="3"/>
</dbReference>
<organism evidence="13 14">
    <name type="scientific">Marinobacterium marinum</name>
    <dbReference type="NCBI Taxonomy" id="2756129"/>
    <lineage>
        <taxon>Bacteria</taxon>
        <taxon>Pseudomonadati</taxon>
        <taxon>Pseudomonadota</taxon>
        <taxon>Gammaproteobacteria</taxon>
        <taxon>Oceanospirillales</taxon>
        <taxon>Oceanospirillaceae</taxon>
        <taxon>Marinobacterium</taxon>
    </lineage>
</organism>
<dbReference type="Gene3D" id="2.40.160.50">
    <property type="entry name" value="membrane protein fhac: a member of the omp85/tpsb transporter family"/>
    <property type="match status" value="1"/>
</dbReference>
<accession>A0A7W2ACB6</accession>
<dbReference type="AlphaFoldDB" id="A0A7W2ACB6"/>
<evidence type="ECO:0000256" key="5">
    <source>
        <dbReference type="ARBA" id="ARBA00022692"/>
    </source>
</evidence>
<keyword evidence="5" id="KW-0812">Transmembrane</keyword>
<proteinExistence type="inferred from homology"/>
<keyword evidence="8" id="KW-0998">Cell outer membrane</keyword>
<evidence type="ECO:0000256" key="6">
    <source>
        <dbReference type="ARBA" id="ARBA00022729"/>
    </source>
</evidence>
<evidence type="ECO:0000256" key="8">
    <source>
        <dbReference type="ARBA" id="ARBA00023237"/>
    </source>
</evidence>
<dbReference type="GO" id="GO:0009279">
    <property type="term" value="C:cell outer membrane"/>
    <property type="evidence" value="ECO:0007669"/>
    <property type="project" value="UniProtKB-SubCell"/>
</dbReference>